<keyword evidence="3" id="KW-1185">Reference proteome</keyword>
<dbReference type="RefSeq" id="WP_057730376.1">
    <property type="nucleotide sequence ID" value="NZ_BJZK01000029.1"/>
</dbReference>
<name>A0ABQ0X3I4_9LACO</name>
<reference evidence="2 3" key="1">
    <citation type="submission" date="2019-07" db="EMBL/GenBank/DDBJ databases">
        <title>Whole genome shotgun sequence of Lactobacillus zymae NBRC 107157.</title>
        <authorList>
            <person name="Hosoyama A."/>
            <person name="Uohara A."/>
            <person name="Ohji S."/>
            <person name="Ichikawa N."/>
        </authorList>
    </citation>
    <scope>NUCLEOTIDE SEQUENCE [LARGE SCALE GENOMIC DNA]</scope>
    <source>
        <strain evidence="2 3">NBRC 107157</strain>
    </source>
</reference>
<dbReference type="EMBL" id="BJZK01000029">
    <property type="protein sequence ID" value="GEO72867.1"/>
    <property type="molecule type" value="Genomic_DNA"/>
</dbReference>
<feature type="chain" id="PRO_5046690564" evidence="1">
    <location>
        <begin position="21"/>
        <end position="178"/>
    </location>
</feature>
<feature type="signal peptide" evidence="1">
    <location>
        <begin position="1"/>
        <end position="20"/>
    </location>
</feature>
<gene>
    <name evidence="2" type="ORF">LZY01_20350</name>
</gene>
<evidence type="ECO:0000256" key="1">
    <source>
        <dbReference type="SAM" id="SignalP"/>
    </source>
</evidence>
<accession>A0ABQ0X3I4</accession>
<sequence>MRFKRWLLLGSLGMSLIGIGGVETPVTVASANATRTLRVFPKSIRGTWYTYNNHRYYRVKITAKQMISAGTTQRLHSRKNVYFTGKPWAKRVHPSWIIATHAYYQDEDWIWTYGWYQGAGAGNYYMRTSNYLEGKYRPALQLASGAGIWTDGYAYHTKHLARHYSNAHFEGDRYRPNN</sequence>
<comment type="caution">
    <text evidence="2">The sequence shown here is derived from an EMBL/GenBank/DDBJ whole genome shotgun (WGS) entry which is preliminary data.</text>
</comment>
<protein>
    <submittedName>
        <fullName evidence="2">Uncharacterized protein</fullName>
    </submittedName>
</protein>
<organism evidence="2 3">
    <name type="scientific">Levilactobacillus zymae</name>
    <dbReference type="NCBI Taxonomy" id="267363"/>
    <lineage>
        <taxon>Bacteria</taxon>
        <taxon>Bacillati</taxon>
        <taxon>Bacillota</taxon>
        <taxon>Bacilli</taxon>
        <taxon>Lactobacillales</taxon>
        <taxon>Lactobacillaceae</taxon>
        <taxon>Levilactobacillus</taxon>
    </lineage>
</organism>
<dbReference type="Proteomes" id="UP000321794">
    <property type="component" value="Unassembled WGS sequence"/>
</dbReference>
<keyword evidence="1" id="KW-0732">Signal</keyword>
<proteinExistence type="predicted"/>
<evidence type="ECO:0000313" key="2">
    <source>
        <dbReference type="EMBL" id="GEO72867.1"/>
    </source>
</evidence>
<evidence type="ECO:0000313" key="3">
    <source>
        <dbReference type="Proteomes" id="UP000321794"/>
    </source>
</evidence>